<dbReference type="OrthoDB" id="6771932at2759"/>
<reference evidence="1" key="1">
    <citation type="submission" date="2021-12" db="EMBL/GenBank/DDBJ databases">
        <authorList>
            <person name="King R."/>
        </authorList>
    </citation>
    <scope>NUCLEOTIDE SEQUENCE</scope>
</reference>
<gene>
    <name evidence="1" type="ORF">MELIAE_LOCUS10338</name>
</gene>
<accession>A0A9P0FMD2</accession>
<proteinExistence type="predicted"/>
<organism evidence="1 2">
    <name type="scientific">Brassicogethes aeneus</name>
    <name type="common">Rape pollen beetle</name>
    <name type="synonym">Meligethes aeneus</name>
    <dbReference type="NCBI Taxonomy" id="1431903"/>
    <lineage>
        <taxon>Eukaryota</taxon>
        <taxon>Metazoa</taxon>
        <taxon>Ecdysozoa</taxon>
        <taxon>Arthropoda</taxon>
        <taxon>Hexapoda</taxon>
        <taxon>Insecta</taxon>
        <taxon>Pterygota</taxon>
        <taxon>Neoptera</taxon>
        <taxon>Endopterygota</taxon>
        <taxon>Coleoptera</taxon>
        <taxon>Polyphaga</taxon>
        <taxon>Cucujiformia</taxon>
        <taxon>Nitidulidae</taxon>
        <taxon>Meligethinae</taxon>
        <taxon>Brassicogethes</taxon>
    </lineage>
</organism>
<dbReference type="AlphaFoldDB" id="A0A9P0FMD2"/>
<sequence>MNRQSGWELGSSGDRLLDLVKWVHHLIQVSAPRRKDQENLSSLFITTRGEVKAASRSIIAGWFKKPFKDLGIDMGPGSIRSAVASFDFQNNVSLDSILEKGLAKALPSFGGEGTEEERDARSSLAPSRLKELEWWERGPCPFDCSFRNMIM</sequence>
<keyword evidence="2" id="KW-1185">Reference proteome</keyword>
<evidence type="ECO:0000313" key="1">
    <source>
        <dbReference type="EMBL" id="CAH0560608.1"/>
    </source>
</evidence>
<dbReference type="EMBL" id="OV121138">
    <property type="protein sequence ID" value="CAH0560608.1"/>
    <property type="molecule type" value="Genomic_DNA"/>
</dbReference>
<protein>
    <submittedName>
        <fullName evidence="1">Uncharacterized protein</fullName>
    </submittedName>
</protein>
<name>A0A9P0FMD2_BRAAE</name>
<dbReference type="Proteomes" id="UP001154078">
    <property type="component" value="Chromosome 7"/>
</dbReference>
<evidence type="ECO:0000313" key="2">
    <source>
        <dbReference type="Proteomes" id="UP001154078"/>
    </source>
</evidence>